<accession>A0ABV9TH03</accession>
<comment type="caution">
    <text evidence="1">The sequence shown here is derived from an EMBL/GenBank/DDBJ whole genome shotgun (WGS) entry which is preliminary data.</text>
</comment>
<name>A0ABV9TH03_9MICC</name>
<keyword evidence="2" id="KW-1185">Reference proteome</keyword>
<proteinExistence type="predicted"/>
<sequence>MEEDVVAMVQAYRLGRLLGQARLPPREVWSRYVHAGGTVGEHEVEAYIHSALMPPAAERDALARAANELTARLGLVPAPSSGQLWGRIRLHPETRPR</sequence>
<gene>
    <name evidence="1" type="ORF">ACFPCS_04385</name>
</gene>
<protein>
    <submittedName>
        <fullName evidence="1">Uncharacterized protein</fullName>
    </submittedName>
</protein>
<dbReference type="RefSeq" id="WP_277549633.1">
    <property type="nucleotide sequence ID" value="NZ_JARAMH010000001.1"/>
</dbReference>
<evidence type="ECO:0000313" key="1">
    <source>
        <dbReference type="EMBL" id="MFC4902801.1"/>
    </source>
</evidence>
<organism evidence="1 2">
    <name type="scientific">Kocuria oceani</name>
    <dbReference type="NCBI Taxonomy" id="988827"/>
    <lineage>
        <taxon>Bacteria</taxon>
        <taxon>Bacillati</taxon>
        <taxon>Actinomycetota</taxon>
        <taxon>Actinomycetes</taxon>
        <taxon>Micrococcales</taxon>
        <taxon>Micrococcaceae</taxon>
        <taxon>Kocuria</taxon>
    </lineage>
</organism>
<dbReference type="EMBL" id="JBHSIW010000007">
    <property type="protein sequence ID" value="MFC4902801.1"/>
    <property type="molecule type" value="Genomic_DNA"/>
</dbReference>
<reference evidence="2" key="1">
    <citation type="journal article" date="2019" name="Int. J. Syst. Evol. Microbiol.">
        <title>The Global Catalogue of Microorganisms (GCM) 10K type strain sequencing project: providing services to taxonomists for standard genome sequencing and annotation.</title>
        <authorList>
            <consortium name="The Broad Institute Genomics Platform"/>
            <consortium name="The Broad Institute Genome Sequencing Center for Infectious Disease"/>
            <person name="Wu L."/>
            <person name="Ma J."/>
        </authorList>
    </citation>
    <scope>NUCLEOTIDE SEQUENCE [LARGE SCALE GENOMIC DNA]</scope>
    <source>
        <strain evidence="2">CGMCC 4.6946</strain>
    </source>
</reference>
<evidence type="ECO:0000313" key="2">
    <source>
        <dbReference type="Proteomes" id="UP001595797"/>
    </source>
</evidence>
<dbReference type="Proteomes" id="UP001595797">
    <property type="component" value="Unassembled WGS sequence"/>
</dbReference>